<name>A0A0F9N589_9ZZZZ</name>
<accession>A0A0F9N589</accession>
<dbReference type="EMBL" id="LAZR01004620">
    <property type="protein sequence ID" value="KKN06977.1"/>
    <property type="molecule type" value="Genomic_DNA"/>
</dbReference>
<dbReference type="AlphaFoldDB" id="A0A0F9N589"/>
<sequence length="216" mass="25005">MKNSDKIILDLCGGTGSWSKPYKDAGYDVRLVTLPEFDIFQVNFWNDIIFLKDDYNGISVKDIYGILAAPPCTQFSKAAWNKKRIDRDFRKGMETVTACLEIIWKIQEQGAPLKFWALENPMGYLYNFLGHPAYYFQPWWFGEKGFLATKRTALWGYFNSPARIVRTRTIPFISPHTSKRDVADKKRENHTWYKASAEDRAITPAGFAKAFYKANQ</sequence>
<evidence type="ECO:0008006" key="2">
    <source>
        <dbReference type="Google" id="ProtNLM"/>
    </source>
</evidence>
<comment type="caution">
    <text evidence="1">The sequence shown here is derived from an EMBL/GenBank/DDBJ whole genome shotgun (WGS) entry which is preliminary data.</text>
</comment>
<proteinExistence type="predicted"/>
<evidence type="ECO:0000313" key="1">
    <source>
        <dbReference type="EMBL" id="KKN06977.1"/>
    </source>
</evidence>
<dbReference type="SUPFAM" id="SSF53335">
    <property type="entry name" value="S-adenosyl-L-methionine-dependent methyltransferases"/>
    <property type="match status" value="1"/>
</dbReference>
<reference evidence="1" key="1">
    <citation type="journal article" date="2015" name="Nature">
        <title>Complex archaea that bridge the gap between prokaryotes and eukaryotes.</title>
        <authorList>
            <person name="Spang A."/>
            <person name="Saw J.H."/>
            <person name="Jorgensen S.L."/>
            <person name="Zaremba-Niedzwiedzka K."/>
            <person name="Martijn J."/>
            <person name="Lind A.E."/>
            <person name="van Eijk R."/>
            <person name="Schleper C."/>
            <person name="Guy L."/>
            <person name="Ettema T.J."/>
        </authorList>
    </citation>
    <scope>NUCLEOTIDE SEQUENCE</scope>
</reference>
<protein>
    <recommendedName>
        <fullName evidence="2">DNA (cytosine-5-)-methyltransferase</fullName>
    </recommendedName>
</protein>
<organism evidence="1">
    <name type="scientific">marine sediment metagenome</name>
    <dbReference type="NCBI Taxonomy" id="412755"/>
    <lineage>
        <taxon>unclassified sequences</taxon>
        <taxon>metagenomes</taxon>
        <taxon>ecological metagenomes</taxon>
    </lineage>
</organism>
<dbReference type="Gene3D" id="3.40.50.150">
    <property type="entry name" value="Vaccinia Virus protein VP39"/>
    <property type="match status" value="1"/>
</dbReference>
<dbReference type="InterPro" id="IPR029063">
    <property type="entry name" value="SAM-dependent_MTases_sf"/>
</dbReference>
<gene>
    <name evidence="1" type="ORF">LCGC14_1071670</name>
</gene>